<accession>A0A9Q1D1F2</accession>
<dbReference type="Proteomes" id="UP001152803">
    <property type="component" value="Unassembled WGS sequence"/>
</dbReference>
<evidence type="ECO:0000313" key="12">
    <source>
        <dbReference type="EMBL" id="KAJ8255810.1"/>
    </source>
</evidence>
<gene>
    <name evidence="12" type="ORF">COCON_G00196740</name>
</gene>
<keyword evidence="13" id="KW-1185">Reference proteome</keyword>
<dbReference type="GO" id="GO:0016616">
    <property type="term" value="F:oxidoreductase activity, acting on the CH-OH group of donors, NAD or NADP as acceptor"/>
    <property type="evidence" value="ECO:0007669"/>
    <property type="project" value="InterPro"/>
</dbReference>
<sequence length="393" mass="43957">MNVDLDCGTVTCQGCESAMSKASDVYLVTGACGFLGQRICQLLLEEEQGIAEIRLFDKNSRPELIQSLQASTSRTKVSMLEGDIRDAELLRRACQGVSVVIHTASLIDIVGAVDYSELHGVNVKGTQLLLEACIQESVPSFVYTSSIEVAGPNPRGDPVVDGDEDTPYTPCLKFPYSRTKQEGEQLSLQAHGESLRNGGRLATCALRPMYIYGEGCRFLLFHMGNGIRNGDVLLRTSHPDARVNPVYVGNVAFAHVRAARALKDAERRAVVGGNFYFVSDDTPPASYSDFNHAVMSPLCFGIQEKFMMPYPLLVFLAFVMEMLQWLLRPFMRYSPPLNRQLLVMVNTAFTFSYRKAQRDIGYTPRYSWEEARKRTSDWLASVLPRERDRLKTH</sequence>
<organism evidence="12 13">
    <name type="scientific">Conger conger</name>
    <name type="common">Conger eel</name>
    <name type="synonym">Muraena conger</name>
    <dbReference type="NCBI Taxonomy" id="82655"/>
    <lineage>
        <taxon>Eukaryota</taxon>
        <taxon>Metazoa</taxon>
        <taxon>Chordata</taxon>
        <taxon>Craniata</taxon>
        <taxon>Vertebrata</taxon>
        <taxon>Euteleostomi</taxon>
        <taxon>Actinopterygii</taxon>
        <taxon>Neopterygii</taxon>
        <taxon>Teleostei</taxon>
        <taxon>Anguilliformes</taxon>
        <taxon>Congridae</taxon>
        <taxon>Conger</taxon>
    </lineage>
</organism>
<dbReference type="GO" id="GO:0006694">
    <property type="term" value="P:steroid biosynthetic process"/>
    <property type="evidence" value="ECO:0007669"/>
    <property type="project" value="InterPro"/>
</dbReference>
<dbReference type="Pfam" id="PF01073">
    <property type="entry name" value="3Beta_HSD"/>
    <property type="match status" value="1"/>
</dbReference>
<name>A0A9Q1D1F2_CONCO</name>
<evidence type="ECO:0000256" key="9">
    <source>
        <dbReference type="ARBA" id="ARBA00023136"/>
    </source>
</evidence>
<dbReference type="OrthoDB" id="1925334at2759"/>
<evidence type="ECO:0000256" key="1">
    <source>
        <dbReference type="ARBA" id="ARBA00004304"/>
    </source>
</evidence>
<feature type="domain" description="3-beta hydroxysteroid dehydrogenase/isomerase" evidence="11">
    <location>
        <begin position="27"/>
        <end position="299"/>
    </location>
</feature>
<keyword evidence="9" id="KW-0472">Membrane</keyword>
<keyword evidence="8" id="KW-0496">Mitochondrion</keyword>
<keyword evidence="7 10" id="KW-0560">Oxidoreductase</keyword>
<proteinExistence type="inferred from homology"/>
<evidence type="ECO:0000256" key="5">
    <source>
        <dbReference type="ARBA" id="ARBA00022824"/>
    </source>
</evidence>
<dbReference type="EMBL" id="JAFJMO010000015">
    <property type="protein sequence ID" value="KAJ8255810.1"/>
    <property type="molecule type" value="Genomic_DNA"/>
</dbReference>
<evidence type="ECO:0000256" key="10">
    <source>
        <dbReference type="RuleBase" id="RU004475"/>
    </source>
</evidence>
<keyword evidence="4" id="KW-0812">Transmembrane</keyword>
<evidence type="ECO:0000256" key="8">
    <source>
        <dbReference type="ARBA" id="ARBA00023128"/>
    </source>
</evidence>
<keyword evidence="6" id="KW-1133">Transmembrane helix</keyword>
<dbReference type="AlphaFoldDB" id="A0A9Q1D1F2"/>
<dbReference type="PANTHER" id="PTHR43245">
    <property type="entry name" value="BIFUNCTIONAL POLYMYXIN RESISTANCE PROTEIN ARNA"/>
    <property type="match status" value="1"/>
</dbReference>
<evidence type="ECO:0000256" key="2">
    <source>
        <dbReference type="ARBA" id="ARBA00004389"/>
    </source>
</evidence>
<dbReference type="InterPro" id="IPR050177">
    <property type="entry name" value="Lipid_A_modif_metabolic_enz"/>
</dbReference>
<evidence type="ECO:0000313" key="13">
    <source>
        <dbReference type="Proteomes" id="UP001152803"/>
    </source>
</evidence>
<evidence type="ECO:0000256" key="4">
    <source>
        <dbReference type="ARBA" id="ARBA00022692"/>
    </source>
</evidence>
<dbReference type="InterPro" id="IPR002225">
    <property type="entry name" value="3Beta_OHSteriod_DH/Estase"/>
</dbReference>
<dbReference type="FunFam" id="3.40.50.720:FF:000220">
    <property type="entry name" value="3 beta-hydroxysteroid dehydrogenase/Delta 5--&gt;4-isomerase type 1"/>
    <property type="match status" value="1"/>
</dbReference>
<evidence type="ECO:0000256" key="3">
    <source>
        <dbReference type="ARBA" id="ARBA00009219"/>
    </source>
</evidence>
<comment type="subcellular location">
    <subcellularLocation>
        <location evidence="2">Endoplasmic reticulum membrane</location>
        <topology evidence="2">Single-pass membrane protein</topology>
    </subcellularLocation>
    <subcellularLocation>
        <location evidence="1">Mitochondrion membrane</location>
        <topology evidence="1">Single-pass membrane protein</topology>
    </subcellularLocation>
</comment>
<protein>
    <recommendedName>
        <fullName evidence="11">3-beta hydroxysteroid dehydrogenase/isomerase domain-containing protein</fullName>
    </recommendedName>
</protein>
<dbReference type="InterPro" id="IPR036291">
    <property type="entry name" value="NAD(P)-bd_dom_sf"/>
</dbReference>
<comment type="similarity">
    <text evidence="3 10">Belongs to the 3-beta-HSD family.</text>
</comment>
<evidence type="ECO:0000256" key="6">
    <source>
        <dbReference type="ARBA" id="ARBA00022989"/>
    </source>
</evidence>
<dbReference type="PANTHER" id="PTHR43245:SF51">
    <property type="entry name" value="SHORT CHAIN DEHYDROGENASE_REDUCTASE FAMILY 42E, MEMBER 2"/>
    <property type="match status" value="1"/>
</dbReference>
<dbReference type="Gene3D" id="3.40.50.720">
    <property type="entry name" value="NAD(P)-binding Rossmann-like Domain"/>
    <property type="match status" value="1"/>
</dbReference>
<dbReference type="GO" id="GO:0005789">
    <property type="term" value="C:endoplasmic reticulum membrane"/>
    <property type="evidence" value="ECO:0007669"/>
    <property type="project" value="UniProtKB-SubCell"/>
</dbReference>
<dbReference type="SUPFAM" id="SSF51735">
    <property type="entry name" value="NAD(P)-binding Rossmann-fold domains"/>
    <property type="match status" value="1"/>
</dbReference>
<reference evidence="12" key="1">
    <citation type="journal article" date="2023" name="Science">
        <title>Genome structures resolve the early diversification of teleost fishes.</title>
        <authorList>
            <person name="Parey E."/>
            <person name="Louis A."/>
            <person name="Montfort J."/>
            <person name="Bouchez O."/>
            <person name="Roques C."/>
            <person name="Iampietro C."/>
            <person name="Lluch J."/>
            <person name="Castinel A."/>
            <person name="Donnadieu C."/>
            <person name="Desvignes T."/>
            <person name="Floi Bucao C."/>
            <person name="Jouanno E."/>
            <person name="Wen M."/>
            <person name="Mejri S."/>
            <person name="Dirks R."/>
            <person name="Jansen H."/>
            <person name="Henkel C."/>
            <person name="Chen W.J."/>
            <person name="Zahm M."/>
            <person name="Cabau C."/>
            <person name="Klopp C."/>
            <person name="Thompson A.W."/>
            <person name="Robinson-Rechavi M."/>
            <person name="Braasch I."/>
            <person name="Lecointre G."/>
            <person name="Bobe J."/>
            <person name="Postlethwait J.H."/>
            <person name="Berthelot C."/>
            <person name="Roest Crollius H."/>
            <person name="Guiguen Y."/>
        </authorList>
    </citation>
    <scope>NUCLEOTIDE SEQUENCE</scope>
    <source>
        <strain evidence="12">Concon-B</strain>
    </source>
</reference>
<keyword evidence="5" id="KW-0256">Endoplasmic reticulum</keyword>
<comment type="caution">
    <text evidence="12">The sequence shown here is derived from an EMBL/GenBank/DDBJ whole genome shotgun (WGS) entry which is preliminary data.</text>
</comment>
<dbReference type="GO" id="GO:0031966">
    <property type="term" value="C:mitochondrial membrane"/>
    <property type="evidence" value="ECO:0007669"/>
    <property type="project" value="UniProtKB-SubCell"/>
</dbReference>
<evidence type="ECO:0000259" key="11">
    <source>
        <dbReference type="Pfam" id="PF01073"/>
    </source>
</evidence>
<evidence type="ECO:0000256" key="7">
    <source>
        <dbReference type="ARBA" id="ARBA00023002"/>
    </source>
</evidence>